<evidence type="ECO:0000313" key="3">
    <source>
        <dbReference type="Proteomes" id="UP000721045"/>
    </source>
</evidence>
<evidence type="ECO:0000256" key="1">
    <source>
        <dbReference type="SAM" id="Coils"/>
    </source>
</evidence>
<proteinExistence type="predicted"/>
<accession>A0A428ERC5</accession>
<evidence type="ECO:0000313" key="2">
    <source>
        <dbReference type="EMBL" id="MBF1713338.1"/>
    </source>
</evidence>
<protein>
    <submittedName>
        <fullName evidence="2">Uncharacterized protein</fullName>
    </submittedName>
</protein>
<gene>
    <name evidence="2" type="ORF">HXO88_06360</name>
</gene>
<feature type="coiled-coil region" evidence="1">
    <location>
        <begin position="98"/>
        <end position="133"/>
    </location>
</feature>
<dbReference type="RefSeq" id="WP_009569042.1">
    <property type="nucleotide sequence ID" value="NZ_BHYT01000025.1"/>
</dbReference>
<reference evidence="2" key="1">
    <citation type="submission" date="2020-04" db="EMBL/GenBank/DDBJ databases">
        <title>Deep metagenomics examines the oral microbiome during advanced dental caries in children, revealing novel taxa and co-occurrences with host molecules.</title>
        <authorList>
            <person name="Baker J.L."/>
            <person name="Morton J.T."/>
            <person name="Dinis M."/>
            <person name="Alvarez R."/>
            <person name="Tran N.C."/>
            <person name="Knight R."/>
            <person name="Edlund A."/>
        </authorList>
    </citation>
    <scope>NUCLEOTIDE SEQUENCE</scope>
    <source>
        <strain evidence="2">JCVI_23_bin.22</strain>
    </source>
</reference>
<comment type="caution">
    <text evidence="2">The sequence shown here is derived from an EMBL/GenBank/DDBJ whole genome shotgun (WGS) entry which is preliminary data.</text>
</comment>
<sequence length="133" mass="16190">MEQRSVDNLYQQIRRKEEEYNELESAYRMQKKAFEAKHEEIFDRKFQLARIADDEAGKLNAFLYKTNHSYHDGERFFQSLQQLMDQSDSAFRKRSSTLEMEEEKLDRAYRKERAALEEEVNKLRREYANANYE</sequence>
<organism evidence="2 3">
    <name type="scientific">Streptococcus intermedius</name>
    <dbReference type="NCBI Taxonomy" id="1338"/>
    <lineage>
        <taxon>Bacteria</taxon>
        <taxon>Bacillati</taxon>
        <taxon>Bacillota</taxon>
        <taxon>Bacilli</taxon>
        <taxon>Lactobacillales</taxon>
        <taxon>Streptococcaceae</taxon>
        <taxon>Streptococcus</taxon>
        <taxon>Streptococcus anginosus group</taxon>
    </lineage>
</organism>
<keyword evidence="1" id="KW-0175">Coiled coil</keyword>
<dbReference type="Proteomes" id="UP000721045">
    <property type="component" value="Unassembled WGS sequence"/>
</dbReference>
<dbReference type="AlphaFoldDB" id="A0A428ERC5"/>
<feature type="coiled-coil region" evidence="1">
    <location>
        <begin position="6"/>
        <end position="33"/>
    </location>
</feature>
<dbReference type="EMBL" id="JABZYP010000022">
    <property type="protein sequence ID" value="MBF1713338.1"/>
    <property type="molecule type" value="Genomic_DNA"/>
</dbReference>
<name>A0A428ERC5_STRIT</name>